<dbReference type="EMBL" id="MLJW01000146">
    <property type="protein sequence ID" value="OIQ96599.1"/>
    <property type="molecule type" value="Genomic_DNA"/>
</dbReference>
<evidence type="ECO:0000256" key="1">
    <source>
        <dbReference type="SAM" id="Coils"/>
    </source>
</evidence>
<dbReference type="InterPro" id="IPR058625">
    <property type="entry name" value="MdtA-like_BSH"/>
</dbReference>
<dbReference type="PANTHER" id="PTHR30386">
    <property type="entry name" value="MEMBRANE FUSION SUBUNIT OF EMRAB-TOLC MULTIDRUG EFFLUX PUMP"/>
    <property type="match status" value="1"/>
</dbReference>
<organism evidence="4">
    <name type="scientific">mine drainage metagenome</name>
    <dbReference type="NCBI Taxonomy" id="410659"/>
    <lineage>
        <taxon>unclassified sequences</taxon>
        <taxon>metagenomes</taxon>
        <taxon>ecological metagenomes</taxon>
    </lineage>
</organism>
<keyword evidence="1" id="KW-0175">Coiled coil</keyword>
<sequence>MTKRKALIFVGTALGLALAVSGYEWLTNWRFHEDTDDAYLRSDITSISPKVGGHVADLAVTDNQHVRKGQLLLRIDDRDYRARVAEMQALVAAREAALANLEARIALQQSNVSAAEARVGSASAEVVRSRADLARSRALVRDQFVSRQMLDTHQADSLKATSAMRAAEATAQASRREFAVLDSEHAMDLAQLDQARAQLEAARLDLAHTVVTAPVDGVVGNRGVEVGEYVRPGTPLLSVVPLTHVWVEANFKETQIAHMRPGQPVGVSIDAFPGQEIAGRVDSLSPASGADFSLLPPDNATGNFTKVVQRIPVKILLDPGRALAGKLRPGMSAVVTVDTHGRAVASAGDAPKLADGAP</sequence>
<protein>
    <submittedName>
        <fullName evidence="4">Putative multidrug resistance protein EmrK</fullName>
    </submittedName>
</protein>
<gene>
    <name evidence="4" type="primary">emrK_10</name>
    <name evidence="4" type="ORF">GALL_214250</name>
</gene>
<reference evidence="4" key="1">
    <citation type="submission" date="2016-10" db="EMBL/GenBank/DDBJ databases">
        <title>Sequence of Gallionella enrichment culture.</title>
        <authorList>
            <person name="Poehlein A."/>
            <person name="Muehling M."/>
            <person name="Daniel R."/>
        </authorList>
    </citation>
    <scope>NUCLEOTIDE SEQUENCE</scope>
</reference>
<dbReference type="Pfam" id="PF25917">
    <property type="entry name" value="BSH_RND"/>
    <property type="match status" value="1"/>
</dbReference>
<dbReference type="Gene3D" id="2.40.30.170">
    <property type="match status" value="1"/>
</dbReference>
<evidence type="ECO:0000259" key="3">
    <source>
        <dbReference type="Pfam" id="PF25954"/>
    </source>
</evidence>
<feature type="domain" description="Multidrug resistance protein MdtA-like barrel-sandwich hybrid" evidence="2">
    <location>
        <begin position="45"/>
        <end position="240"/>
    </location>
</feature>
<dbReference type="GO" id="GO:0055085">
    <property type="term" value="P:transmembrane transport"/>
    <property type="evidence" value="ECO:0007669"/>
    <property type="project" value="InterPro"/>
</dbReference>
<dbReference type="PRINTS" id="PR01490">
    <property type="entry name" value="RTXTOXIND"/>
</dbReference>
<feature type="coiled-coil region" evidence="1">
    <location>
        <begin position="84"/>
        <end position="118"/>
    </location>
</feature>
<dbReference type="InterPro" id="IPR050739">
    <property type="entry name" value="MFP"/>
</dbReference>
<evidence type="ECO:0000259" key="2">
    <source>
        <dbReference type="Pfam" id="PF25917"/>
    </source>
</evidence>
<dbReference type="Gene3D" id="2.40.50.100">
    <property type="match status" value="1"/>
</dbReference>
<dbReference type="SUPFAM" id="SSF111369">
    <property type="entry name" value="HlyD-like secretion proteins"/>
    <property type="match status" value="2"/>
</dbReference>
<dbReference type="PANTHER" id="PTHR30386:SF24">
    <property type="entry name" value="MULTIDRUG RESISTANCE EFFLUX PUMP"/>
    <property type="match status" value="1"/>
</dbReference>
<accession>A0A1J5RXB8</accession>
<dbReference type="Gene3D" id="1.10.287.470">
    <property type="entry name" value="Helix hairpin bin"/>
    <property type="match status" value="2"/>
</dbReference>
<name>A0A1J5RXB8_9ZZZZ</name>
<evidence type="ECO:0000313" key="4">
    <source>
        <dbReference type="EMBL" id="OIQ96599.1"/>
    </source>
</evidence>
<feature type="domain" description="CusB-like beta-barrel" evidence="3">
    <location>
        <begin position="245"/>
        <end position="287"/>
    </location>
</feature>
<comment type="caution">
    <text evidence="4">The sequence shown here is derived from an EMBL/GenBank/DDBJ whole genome shotgun (WGS) entry which is preliminary data.</text>
</comment>
<proteinExistence type="predicted"/>
<dbReference type="InterPro" id="IPR058792">
    <property type="entry name" value="Beta-barrel_RND_2"/>
</dbReference>
<dbReference type="Pfam" id="PF25954">
    <property type="entry name" value="Beta-barrel_RND_2"/>
    <property type="match status" value="1"/>
</dbReference>
<dbReference type="AlphaFoldDB" id="A0A1J5RXB8"/>